<evidence type="ECO:0000313" key="1">
    <source>
        <dbReference type="EMBL" id="GGW47645.1"/>
    </source>
</evidence>
<protein>
    <submittedName>
        <fullName evidence="1">Uncharacterized protein</fullName>
    </submittedName>
</protein>
<dbReference type="Proteomes" id="UP000647585">
    <property type="component" value="Unassembled WGS sequence"/>
</dbReference>
<name>A0ABQ2WC18_9GAMM</name>
<dbReference type="RefSeq" id="WP_193460931.1">
    <property type="nucleotide sequence ID" value="NZ_BMXO01000001.1"/>
</dbReference>
<reference evidence="2" key="1">
    <citation type="journal article" date="2019" name="Int. J. Syst. Evol. Microbiol.">
        <title>The Global Catalogue of Microorganisms (GCM) 10K type strain sequencing project: providing services to taxonomists for standard genome sequencing and annotation.</title>
        <authorList>
            <consortium name="The Broad Institute Genomics Platform"/>
            <consortium name="The Broad Institute Genome Sequencing Center for Infectious Disease"/>
            <person name="Wu L."/>
            <person name="Ma J."/>
        </authorList>
    </citation>
    <scope>NUCLEOTIDE SEQUENCE [LARGE SCALE GENOMIC DNA]</scope>
    <source>
        <strain evidence="2">KCTC 22157</strain>
    </source>
</reference>
<gene>
    <name evidence="1" type="ORF">GCM10007158_05860</name>
</gene>
<proteinExistence type="predicted"/>
<evidence type="ECO:0000313" key="2">
    <source>
        <dbReference type="Proteomes" id="UP000647585"/>
    </source>
</evidence>
<keyword evidence="2" id="KW-1185">Reference proteome</keyword>
<accession>A0ABQ2WC18</accession>
<sequence length="199" mass="22903">MCVFKYYAELRADILEIITGVENSGWSLFWDETTPNYITRGSLKKLYNKYLKGAKEFGLYVVTRHSDCPNPKHHDYHDGYPVQNDYGLTITYRDERYVCSGAQMYQGARKCVCPCSPKNKISQHHVIDDVIYEKTADLKLCKTLEGILYDVVEAIECAGDKKPRSAIREKLLRALLRINDCLLFEPMDLCVEKNICSNV</sequence>
<comment type="caution">
    <text evidence="1">The sequence shown here is derived from an EMBL/GenBank/DDBJ whole genome shotgun (WGS) entry which is preliminary data.</text>
</comment>
<organism evidence="1 2">
    <name type="scientific">Halomonas johnsoniae</name>
    <dbReference type="NCBI Taxonomy" id="502832"/>
    <lineage>
        <taxon>Bacteria</taxon>
        <taxon>Pseudomonadati</taxon>
        <taxon>Pseudomonadota</taxon>
        <taxon>Gammaproteobacteria</taxon>
        <taxon>Oceanospirillales</taxon>
        <taxon>Halomonadaceae</taxon>
        <taxon>Halomonas</taxon>
    </lineage>
</organism>
<dbReference type="EMBL" id="BMXO01000001">
    <property type="protein sequence ID" value="GGW47645.1"/>
    <property type="molecule type" value="Genomic_DNA"/>
</dbReference>